<dbReference type="EMBL" id="ABJB010590169">
    <property type="status" value="NOT_ANNOTATED_CDS"/>
    <property type="molecule type" value="Genomic_DNA"/>
</dbReference>
<gene>
    <name evidence="3" type="ORF">IscW_ISCW004003</name>
</gene>
<proteinExistence type="evidence at protein level"/>
<keyword evidence="5" id="KW-1185">Reference proteome</keyword>
<dbReference type="OrthoDB" id="364892at2759"/>
<dbReference type="EMBL" id="ABJB010878137">
    <property type="status" value="NOT_ANNOTATED_CDS"/>
    <property type="molecule type" value="Genomic_DNA"/>
</dbReference>
<dbReference type="STRING" id="6945.B7PF29"/>
<dbReference type="PaxDb" id="6945-B7PF29"/>
<dbReference type="Pfam" id="PF00009">
    <property type="entry name" value="GTP_EFTU"/>
    <property type="match status" value="1"/>
</dbReference>
<evidence type="ECO:0000313" key="4">
    <source>
        <dbReference type="EnsemblMetazoa" id="ISCW004003-PA"/>
    </source>
</evidence>
<dbReference type="Gene3D" id="3.40.50.300">
    <property type="entry name" value="P-loop containing nucleotide triphosphate hydrolases"/>
    <property type="match status" value="2"/>
</dbReference>
<evidence type="ECO:0000313" key="3">
    <source>
        <dbReference type="EMBL" id="EEC05201.1"/>
    </source>
</evidence>
<dbReference type="EMBL" id="ABJB010708300">
    <property type="status" value="NOT_ANNOTATED_CDS"/>
    <property type="molecule type" value="Genomic_DNA"/>
</dbReference>
<keyword evidence="3" id="KW-0251">Elongation factor</keyword>
<evidence type="ECO:0000259" key="2">
    <source>
        <dbReference type="PROSITE" id="PS51722"/>
    </source>
</evidence>
<dbReference type="PROSITE" id="PS51722">
    <property type="entry name" value="G_TR_2"/>
    <property type="match status" value="1"/>
</dbReference>
<dbReference type="InterPro" id="IPR000795">
    <property type="entry name" value="T_Tr_GTP-bd_dom"/>
</dbReference>
<name>B7PF29_IXOSC</name>
<reference evidence="4" key="2">
    <citation type="submission" date="2020-05" db="UniProtKB">
        <authorList>
            <consortium name="EnsemblMetazoa"/>
        </authorList>
    </citation>
    <scope>IDENTIFICATION</scope>
    <source>
        <strain evidence="4">wikel</strain>
    </source>
</reference>
<dbReference type="AlphaFoldDB" id="B7PF29"/>
<feature type="non-terminal residue" evidence="3">
    <location>
        <position position="425"/>
    </location>
</feature>
<dbReference type="PANTHER" id="PTHR42908:SF3">
    <property type="entry name" value="ELONGATION FACTOR-LIKE GTPASE 1"/>
    <property type="match status" value="1"/>
</dbReference>
<protein>
    <submittedName>
        <fullName evidence="3 4">Elongation factor, putative</fullName>
    </submittedName>
</protein>
<dbReference type="EMBL" id="ABJB010082784">
    <property type="status" value="NOT_ANNOTATED_CDS"/>
    <property type="molecule type" value="Genomic_DNA"/>
</dbReference>
<dbReference type="EMBL" id="ABJB011017578">
    <property type="status" value="NOT_ANNOTATED_CDS"/>
    <property type="molecule type" value="Genomic_DNA"/>
</dbReference>
<feature type="domain" description="Tr-type G" evidence="2">
    <location>
        <begin position="1"/>
        <end position="219"/>
    </location>
</feature>
<dbReference type="VEuPathDB" id="VectorBase:ISCW004003"/>
<dbReference type="EnsemblMetazoa" id="ISCW004003-RA">
    <property type="protein sequence ID" value="ISCW004003-PA"/>
    <property type="gene ID" value="ISCW004003"/>
</dbReference>
<dbReference type="HOGENOM" id="CLU_002794_8_0_1"/>
<dbReference type="Gene3D" id="3.90.1430.10">
    <property type="entry name" value="Yeast translation eEF2 (G' domain)"/>
    <property type="match status" value="1"/>
</dbReference>
<dbReference type="PANTHER" id="PTHR42908">
    <property type="entry name" value="TRANSLATION ELONGATION FACTOR-RELATED"/>
    <property type="match status" value="1"/>
</dbReference>
<dbReference type="EMBL" id="ABJB011139130">
    <property type="status" value="NOT_ANNOTATED_CDS"/>
    <property type="molecule type" value="Genomic_DNA"/>
</dbReference>
<sequence>MKRISVEKIQELQKQTHNIRNVCILAHVDHGDLLVNLVDSPGHVDFTSEVMAAVRLCDGAVIVVDVVEGVCAQTKVALNLAWSEGLKPLLVLNKMDRLILEKKMTPLDAHIHLQQILEQVNAVVGELFAAGVMEKTSNEASIKKNLESQENAQVFDWDSGLDDADDSTLYFSPEQGNVVFASAYDGWGFSTSNFAELYSKKLGVKREVLEKTLWGDFYLNVKARRILRGAQAKCKKTLFSQLVLETLWEVYDAICTRRDPVAVEKITRTLGVTLSSRGSRQTDPRAQVQALCSQWMPLADAFLGTGRQTLPNWRNITLWRIRVVSCQRERAGGTGNQKRAAFLKCSPDQEAPVIVCISKMVAVESQLLPENRMRPKLLSPEEIAKRREEARLRHAQRMAVQQASSAEPQPDEVRDNGLQENGNSN</sequence>
<dbReference type="GO" id="GO:0003924">
    <property type="term" value="F:GTPase activity"/>
    <property type="evidence" value="ECO:0007669"/>
    <property type="project" value="InterPro"/>
</dbReference>
<accession>B7PF29</accession>
<dbReference type="InterPro" id="IPR027417">
    <property type="entry name" value="P-loop_NTPase"/>
</dbReference>
<feature type="region of interest" description="Disordered" evidence="1">
    <location>
        <begin position="389"/>
        <end position="425"/>
    </location>
</feature>
<dbReference type="VEuPathDB" id="VectorBase:ISCP_001730"/>
<organism>
    <name type="scientific">Ixodes scapularis</name>
    <name type="common">Black-legged tick</name>
    <name type="synonym">Deer tick</name>
    <dbReference type="NCBI Taxonomy" id="6945"/>
    <lineage>
        <taxon>Eukaryota</taxon>
        <taxon>Metazoa</taxon>
        <taxon>Ecdysozoa</taxon>
        <taxon>Arthropoda</taxon>
        <taxon>Chelicerata</taxon>
        <taxon>Arachnida</taxon>
        <taxon>Acari</taxon>
        <taxon>Parasitiformes</taxon>
        <taxon>Ixodida</taxon>
        <taxon>Ixodoidea</taxon>
        <taxon>Ixodidae</taxon>
        <taxon>Ixodinae</taxon>
        <taxon>Ixodes</taxon>
    </lineage>
</organism>
<dbReference type="EMBL" id="DS699049">
    <property type="protein sequence ID" value="EEC05201.1"/>
    <property type="molecule type" value="Genomic_DNA"/>
</dbReference>
<dbReference type="GO" id="GO:0003746">
    <property type="term" value="F:translation elongation factor activity"/>
    <property type="evidence" value="ECO:0007669"/>
    <property type="project" value="UniProtKB-KW"/>
</dbReference>
<dbReference type="SUPFAM" id="SSF52540">
    <property type="entry name" value="P-loop containing nucleoside triphosphate hydrolases"/>
    <property type="match status" value="1"/>
</dbReference>
<keyword evidence="6" id="KW-1267">Proteomics identification</keyword>
<evidence type="ECO:0007829" key="6">
    <source>
        <dbReference type="PeptideAtlas" id="B7PF29"/>
    </source>
</evidence>
<keyword evidence="3" id="KW-0648">Protein biosynthesis</keyword>
<dbReference type="GO" id="GO:0005525">
    <property type="term" value="F:GTP binding"/>
    <property type="evidence" value="ECO:0007669"/>
    <property type="project" value="InterPro"/>
</dbReference>
<evidence type="ECO:0000313" key="5">
    <source>
        <dbReference type="Proteomes" id="UP000001555"/>
    </source>
</evidence>
<dbReference type="VEuPathDB" id="VectorBase:ISCI015782"/>
<dbReference type="Proteomes" id="UP000001555">
    <property type="component" value="Unassembled WGS sequence"/>
</dbReference>
<reference evidence="3 5" key="1">
    <citation type="submission" date="2008-03" db="EMBL/GenBank/DDBJ databases">
        <title>Annotation of Ixodes scapularis.</title>
        <authorList>
            <consortium name="Ixodes scapularis Genome Project Consortium"/>
            <person name="Caler E."/>
            <person name="Hannick L.I."/>
            <person name="Bidwell S."/>
            <person name="Joardar V."/>
            <person name="Thiagarajan M."/>
            <person name="Amedeo P."/>
            <person name="Galinsky K.J."/>
            <person name="Schobel S."/>
            <person name="Inman J."/>
            <person name="Hostetler J."/>
            <person name="Miller J."/>
            <person name="Hammond M."/>
            <person name="Megy K."/>
            <person name="Lawson D."/>
            <person name="Kodira C."/>
            <person name="Sutton G."/>
            <person name="Meyer J."/>
            <person name="Hill C.A."/>
            <person name="Birren B."/>
            <person name="Nene V."/>
            <person name="Collins F."/>
            <person name="Alarcon-Chaidez F."/>
            <person name="Wikel S."/>
            <person name="Strausberg R."/>
        </authorList>
    </citation>
    <scope>NUCLEOTIDE SEQUENCE [LARGE SCALE GENOMIC DNA]</scope>
    <source>
        <strain evidence="5">Wikel</strain>
        <strain evidence="3">Wikel colony</strain>
    </source>
</reference>
<dbReference type="FunFam" id="3.90.1430.10:FF:000002">
    <property type="entry name" value="Elongation factor like GTPase 1"/>
    <property type="match status" value="1"/>
</dbReference>
<evidence type="ECO:0000256" key="1">
    <source>
        <dbReference type="SAM" id="MobiDB-lite"/>
    </source>
</evidence>